<keyword evidence="1" id="KW-0732">Signal</keyword>
<keyword evidence="4" id="KW-1185">Reference proteome</keyword>
<accession>A0A396RRN8</accession>
<dbReference type="OrthoDB" id="8098664at2"/>
<proteinExistence type="predicted"/>
<dbReference type="AlphaFoldDB" id="A0A396RRN8"/>
<dbReference type="InterPro" id="IPR011059">
    <property type="entry name" value="Metal-dep_hydrolase_composite"/>
</dbReference>
<evidence type="ECO:0000313" key="3">
    <source>
        <dbReference type="EMBL" id="RHW19069.1"/>
    </source>
</evidence>
<dbReference type="PANTHER" id="PTHR43135">
    <property type="entry name" value="ALPHA-D-RIBOSE 1-METHYLPHOSPHONATE 5-TRIPHOSPHATE DIPHOSPHATASE"/>
    <property type="match status" value="1"/>
</dbReference>
<evidence type="ECO:0000259" key="2">
    <source>
        <dbReference type="Pfam" id="PF01979"/>
    </source>
</evidence>
<dbReference type="GO" id="GO:0016810">
    <property type="term" value="F:hydrolase activity, acting on carbon-nitrogen (but not peptide) bonds"/>
    <property type="evidence" value="ECO:0007669"/>
    <property type="project" value="InterPro"/>
</dbReference>
<gene>
    <name evidence="3" type="ORF">D1610_02800</name>
</gene>
<dbReference type="Proteomes" id="UP000266693">
    <property type="component" value="Unassembled WGS sequence"/>
</dbReference>
<dbReference type="InterPro" id="IPR032466">
    <property type="entry name" value="Metal_Hydrolase"/>
</dbReference>
<feature type="domain" description="Amidohydrolase-related" evidence="2">
    <location>
        <begin position="72"/>
        <end position="422"/>
    </location>
</feature>
<evidence type="ECO:0000313" key="4">
    <source>
        <dbReference type="Proteomes" id="UP000266693"/>
    </source>
</evidence>
<sequence length="437" mass="47134">MIRTALALLAAFLVAAPAPEASTLIRGAHVFDGAGSPAQVRDVLIRDGRIAAVERDINPPLGARVIDAAGMTLLPGLHDLHIHTRSQVFENADTLARGFAPYVASGVTSINEYSVNREMLPRIRAIVAGGRVDAPHLQLALRMGVPHGHGTESDFTNSITAQVTTPDEARAAMAALLPHRPDVIKVFTDGWRYGRDEDRPNMDLPTLSAIVEAAKRAHVPVVTHTVTADGARIAAQAGVDAMVHGIGDTLVDHALVQLMKRRGLAYVPTLVVYEPQQDREFLPQEWKLVRPRGKAREAERDAKPVAPIPTYESRRWRIMQENVRRLKAAGVRIGVGTDAGIGGVYHGWATIREIRWLVKLGFTPAEALKAATSESALIIGKGDIQGRIAPGLNADLLLVGGRPDQRIEDLYDVRHVFVGGRELSLPAARAALAADAP</sequence>
<dbReference type="Gene3D" id="2.30.40.10">
    <property type="entry name" value="Urease, subunit C, domain 1"/>
    <property type="match status" value="1"/>
</dbReference>
<dbReference type="Pfam" id="PF01979">
    <property type="entry name" value="Amidohydro_1"/>
    <property type="match status" value="1"/>
</dbReference>
<comment type="caution">
    <text evidence="3">The sequence shown here is derived from an EMBL/GenBank/DDBJ whole genome shotgun (WGS) entry which is preliminary data.</text>
</comment>
<name>A0A396RRN8_9SPHN</name>
<dbReference type="PANTHER" id="PTHR43135:SF3">
    <property type="entry name" value="ALPHA-D-RIBOSE 1-METHYLPHOSPHONATE 5-TRIPHOSPHATE DIPHOSPHATASE"/>
    <property type="match status" value="1"/>
</dbReference>
<organism evidence="3 4">
    <name type="scientific">Sphingomonas gilva</name>
    <dbReference type="NCBI Taxonomy" id="2305907"/>
    <lineage>
        <taxon>Bacteria</taxon>
        <taxon>Pseudomonadati</taxon>
        <taxon>Pseudomonadota</taxon>
        <taxon>Alphaproteobacteria</taxon>
        <taxon>Sphingomonadales</taxon>
        <taxon>Sphingomonadaceae</taxon>
        <taxon>Sphingomonas</taxon>
    </lineage>
</organism>
<dbReference type="SUPFAM" id="SSF51556">
    <property type="entry name" value="Metallo-dependent hydrolases"/>
    <property type="match status" value="1"/>
</dbReference>
<dbReference type="RefSeq" id="WP_118862577.1">
    <property type="nucleotide sequence ID" value="NZ_QWLV01000001.1"/>
</dbReference>
<feature type="signal peptide" evidence="1">
    <location>
        <begin position="1"/>
        <end position="20"/>
    </location>
</feature>
<feature type="chain" id="PRO_5017393064" description="Amidohydrolase-related domain-containing protein" evidence="1">
    <location>
        <begin position="21"/>
        <end position="437"/>
    </location>
</feature>
<dbReference type="InterPro" id="IPR006680">
    <property type="entry name" value="Amidohydro-rel"/>
</dbReference>
<protein>
    <recommendedName>
        <fullName evidence="2">Amidohydrolase-related domain-containing protein</fullName>
    </recommendedName>
</protein>
<dbReference type="SUPFAM" id="SSF51338">
    <property type="entry name" value="Composite domain of metallo-dependent hydrolases"/>
    <property type="match status" value="1"/>
</dbReference>
<dbReference type="EMBL" id="QWLV01000001">
    <property type="protein sequence ID" value="RHW19069.1"/>
    <property type="molecule type" value="Genomic_DNA"/>
</dbReference>
<reference evidence="3 4" key="1">
    <citation type="submission" date="2018-08" db="EMBL/GenBank/DDBJ databases">
        <title>The multiple taxonomic identification of Sphingomonas gilva.</title>
        <authorList>
            <person name="Zhu D."/>
            <person name="Zheng S."/>
        </authorList>
    </citation>
    <scope>NUCLEOTIDE SEQUENCE [LARGE SCALE GENOMIC DNA]</scope>
    <source>
        <strain evidence="3 4">ZDH117</strain>
    </source>
</reference>
<dbReference type="InterPro" id="IPR051781">
    <property type="entry name" value="Metallo-dep_Hydrolase"/>
</dbReference>
<dbReference type="Gene3D" id="3.20.20.140">
    <property type="entry name" value="Metal-dependent hydrolases"/>
    <property type="match status" value="1"/>
</dbReference>
<evidence type="ECO:0000256" key="1">
    <source>
        <dbReference type="SAM" id="SignalP"/>
    </source>
</evidence>